<gene>
    <name evidence="9" type="ORF">CVLEPA_LOCUS6220</name>
</gene>
<keyword evidence="10" id="KW-1185">Reference proteome</keyword>
<evidence type="ECO:0000256" key="5">
    <source>
        <dbReference type="ARBA" id="ARBA00023157"/>
    </source>
</evidence>
<comment type="caution">
    <text evidence="9">The sequence shown here is derived from an EMBL/GenBank/DDBJ whole genome shotgun (WGS) entry which is preliminary data.</text>
</comment>
<feature type="transmembrane region" description="Helical" evidence="7">
    <location>
        <begin position="606"/>
        <end position="632"/>
    </location>
</feature>
<protein>
    <recommendedName>
        <fullName evidence="8">G-protein coupled receptors family 1 profile domain-containing protein</fullName>
    </recommendedName>
</protein>
<keyword evidence="2 7" id="KW-0812">Transmembrane</keyword>
<comment type="subcellular location">
    <subcellularLocation>
        <location evidence="1">Membrane</location>
    </subcellularLocation>
</comment>
<dbReference type="SMART" id="SM00192">
    <property type="entry name" value="LDLa"/>
    <property type="match status" value="5"/>
</dbReference>
<evidence type="ECO:0000256" key="6">
    <source>
        <dbReference type="PROSITE-ProRule" id="PRU00124"/>
    </source>
</evidence>
<keyword evidence="3 7" id="KW-1133">Transmembrane helix</keyword>
<feature type="domain" description="G-protein coupled receptors family 1 profile" evidence="8">
    <location>
        <begin position="539"/>
        <end position="860"/>
    </location>
</feature>
<dbReference type="PANTHER" id="PTHR24372:SF77">
    <property type="entry name" value="G-PROTEIN COUPLED RECEPTORS FAMILY 1 PROFILE DOMAIN-CONTAINING PROTEIN"/>
    <property type="match status" value="1"/>
</dbReference>
<evidence type="ECO:0000256" key="4">
    <source>
        <dbReference type="ARBA" id="ARBA00023136"/>
    </source>
</evidence>
<evidence type="ECO:0000256" key="3">
    <source>
        <dbReference type="ARBA" id="ARBA00022989"/>
    </source>
</evidence>
<feature type="transmembrane region" description="Helical" evidence="7">
    <location>
        <begin position="807"/>
        <end position="830"/>
    </location>
</feature>
<dbReference type="PRINTS" id="PR00261">
    <property type="entry name" value="LDLRECEPTOR"/>
</dbReference>
<dbReference type="Proteomes" id="UP001642483">
    <property type="component" value="Unassembled WGS sequence"/>
</dbReference>
<evidence type="ECO:0000256" key="1">
    <source>
        <dbReference type="ARBA" id="ARBA00004370"/>
    </source>
</evidence>
<evidence type="ECO:0000259" key="8">
    <source>
        <dbReference type="PROSITE" id="PS50262"/>
    </source>
</evidence>
<dbReference type="Gene3D" id="1.20.1070.10">
    <property type="entry name" value="Rhodopsin 7-helix transmembrane proteins"/>
    <property type="match status" value="2"/>
</dbReference>
<dbReference type="SUPFAM" id="SSF57424">
    <property type="entry name" value="LDL receptor-like module"/>
    <property type="match status" value="3"/>
</dbReference>
<dbReference type="PROSITE" id="PS50068">
    <property type="entry name" value="LDLRA_2"/>
    <property type="match status" value="3"/>
</dbReference>
<dbReference type="PROSITE" id="PS50262">
    <property type="entry name" value="G_PROTEIN_RECEP_F1_2"/>
    <property type="match status" value="1"/>
</dbReference>
<evidence type="ECO:0000313" key="9">
    <source>
        <dbReference type="EMBL" id="CAK8676784.1"/>
    </source>
</evidence>
<accession>A0ABP0FAQ3</accession>
<comment type="caution">
    <text evidence="6">Lacks conserved residue(s) required for the propagation of feature annotation.</text>
</comment>
<feature type="transmembrane region" description="Helical" evidence="7">
    <location>
        <begin position="527"/>
        <end position="549"/>
    </location>
</feature>
<dbReference type="CDD" id="cd00112">
    <property type="entry name" value="LDLa"/>
    <property type="match status" value="1"/>
</dbReference>
<proteinExistence type="predicted"/>
<name>A0ABP0FAQ3_CLALP</name>
<sequence length="894" mass="100393">MTEMKLVTRCDSLAHCTDGSDQWNCTTSCTDGRPLRCACNKVDNYTCNGTGNVCYSLQERCNTKMQDTLTRTQICLDLSDEMNCTCPENTFTCSCFHLNFPSCNMNVGCIPKENVNDGKPDCPSGNDEEYIKALNEVTCGSCDVVIIRLENITLCNSPWCDKTTCYTVPSLQCADYDCSSSEVICSTYCSDNNTEANCNKFLQCSDQNVILNQNFCNGKSDCSDGSDEVISKPGFKCSAKASAISCVLPQWNLYDNIPQCYDQSDLCFGEDGSFHCFKCLDNHLIISPKQVCDGVIDCHDLSDECLCENTTAPDCVDIFLKTTQCTKIHLKYTNSKSNNASSPCFSPGCASFSQNISLITCKTKWGEIRATECDGRPECIDLVDECQSCPNRDTLAFCNDTCHSYFPMGERYCDGYVDEAWRYLKDFNCPRGFDESDCPMRFLCKSAQKVSIDILQLCDGIEDCDGGIDEENCTGRHYCTAKVGNQKSIPKTSVLDGKQDCVDGSDEYIPSIFSSSRNMIGNLGLKIWLWIVTIITILGNFYVVVLSISSLRENRAKEGSACNHFLIINLSISDCLMGVYLMIILVKDFQYSGKYSEFDYEWRSSFLCSFAGSLCVISSQTSCFLMALLTAYRLYAFMYPFKALRTSTNPWKVAAGFCWLISISITVATNTIRYFKAKVLFLSEFTSSDTVTHDFVTDFACRVAALTNTSRDLDFNSWEGVRRFLENKFPQYAPRGEIGYYGTTSVCMPRFYVNRSDTFWVYSISIITLNLFSFMFVLAGFSLIGWKMRNRPPLSGNAQKQNTKINYRITRIIVSDFLCWIPICIMVYVSFSGVKLPDGVEIFTAGVLLPINSAFNPILYSPYIETKVEILWKSIRSKDDRPSKRESVQLKVTS</sequence>
<dbReference type="PANTHER" id="PTHR24372">
    <property type="entry name" value="GLYCOPROTEIN HORMONE RECEPTOR"/>
    <property type="match status" value="1"/>
</dbReference>
<feature type="transmembrane region" description="Helical" evidence="7">
    <location>
        <begin position="561"/>
        <end position="586"/>
    </location>
</feature>
<dbReference type="InterPro" id="IPR017452">
    <property type="entry name" value="GPCR_Rhodpsn_7TM"/>
</dbReference>
<organism evidence="9 10">
    <name type="scientific">Clavelina lepadiformis</name>
    <name type="common">Light-bulb sea squirt</name>
    <name type="synonym">Ascidia lepadiformis</name>
    <dbReference type="NCBI Taxonomy" id="159417"/>
    <lineage>
        <taxon>Eukaryota</taxon>
        <taxon>Metazoa</taxon>
        <taxon>Chordata</taxon>
        <taxon>Tunicata</taxon>
        <taxon>Ascidiacea</taxon>
        <taxon>Aplousobranchia</taxon>
        <taxon>Clavelinidae</taxon>
        <taxon>Clavelina</taxon>
    </lineage>
</organism>
<dbReference type="InterPro" id="IPR036055">
    <property type="entry name" value="LDL_receptor-like_sf"/>
</dbReference>
<keyword evidence="5 6" id="KW-1015">Disulfide bond</keyword>
<feature type="transmembrane region" description="Helical" evidence="7">
    <location>
        <begin position="759"/>
        <end position="786"/>
    </location>
</feature>
<feature type="transmembrane region" description="Helical" evidence="7">
    <location>
        <begin position="842"/>
        <end position="863"/>
    </location>
</feature>
<evidence type="ECO:0000256" key="7">
    <source>
        <dbReference type="SAM" id="Phobius"/>
    </source>
</evidence>
<feature type="disulfide bond" evidence="6">
    <location>
        <begin position="458"/>
        <end position="473"/>
    </location>
</feature>
<feature type="transmembrane region" description="Helical" evidence="7">
    <location>
        <begin position="653"/>
        <end position="675"/>
    </location>
</feature>
<reference evidence="9 10" key="1">
    <citation type="submission" date="2024-02" db="EMBL/GenBank/DDBJ databases">
        <authorList>
            <person name="Daric V."/>
            <person name="Darras S."/>
        </authorList>
    </citation>
    <scope>NUCLEOTIDE SEQUENCE [LARGE SCALE GENOMIC DNA]</scope>
</reference>
<evidence type="ECO:0000313" key="10">
    <source>
        <dbReference type="Proteomes" id="UP001642483"/>
    </source>
</evidence>
<dbReference type="SUPFAM" id="SSF81321">
    <property type="entry name" value="Family A G protein-coupled receptor-like"/>
    <property type="match status" value="1"/>
</dbReference>
<dbReference type="EMBL" id="CAWYQH010000035">
    <property type="protein sequence ID" value="CAK8676784.1"/>
    <property type="molecule type" value="Genomic_DNA"/>
</dbReference>
<dbReference type="Gene3D" id="4.10.400.10">
    <property type="entry name" value="Low-density Lipoprotein Receptor"/>
    <property type="match status" value="5"/>
</dbReference>
<dbReference type="InterPro" id="IPR002172">
    <property type="entry name" value="LDrepeatLR_classA_rpt"/>
</dbReference>
<keyword evidence="4 7" id="KW-0472">Membrane</keyword>
<evidence type="ECO:0000256" key="2">
    <source>
        <dbReference type="ARBA" id="ARBA00022692"/>
    </source>
</evidence>